<keyword evidence="4" id="KW-1185">Reference proteome</keyword>
<keyword evidence="3" id="KW-0378">Hydrolase</keyword>
<dbReference type="Gene3D" id="3.40.50.1820">
    <property type="entry name" value="alpha/beta hydrolase"/>
    <property type="match status" value="2"/>
</dbReference>
<feature type="domain" description="AB hydrolase-1" evidence="2">
    <location>
        <begin position="315"/>
        <end position="468"/>
    </location>
</feature>
<dbReference type="SUPFAM" id="SSF53474">
    <property type="entry name" value="alpha/beta-Hydrolases"/>
    <property type="match status" value="2"/>
</dbReference>
<evidence type="ECO:0000259" key="2">
    <source>
        <dbReference type="Pfam" id="PF12697"/>
    </source>
</evidence>
<feature type="domain" description="AB hydrolase-1" evidence="1">
    <location>
        <begin position="23"/>
        <end position="128"/>
    </location>
</feature>
<dbReference type="AlphaFoldDB" id="A0A850H977"/>
<dbReference type="Pfam" id="PF12697">
    <property type="entry name" value="Abhydrolase_6"/>
    <property type="match status" value="1"/>
</dbReference>
<name>A0A850H977_9SPHN</name>
<dbReference type="Pfam" id="PF00561">
    <property type="entry name" value="Abhydrolase_1"/>
    <property type="match status" value="1"/>
</dbReference>
<evidence type="ECO:0000313" key="3">
    <source>
        <dbReference type="EMBL" id="NVE93501.1"/>
    </source>
</evidence>
<dbReference type="InterPro" id="IPR000073">
    <property type="entry name" value="AB_hydrolase_1"/>
</dbReference>
<gene>
    <name evidence="3" type="ORF">HUO12_01165</name>
</gene>
<dbReference type="PANTHER" id="PTHR43798">
    <property type="entry name" value="MONOACYLGLYCEROL LIPASE"/>
    <property type="match status" value="1"/>
</dbReference>
<dbReference type="InterPro" id="IPR029058">
    <property type="entry name" value="AB_hydrolase_fold"/>
</dbReference>
<proteinExistence type="predicted"/>
<sequence>MECEYVTLPDGKQMHYRSMGEGPALVMLHPSPQNSEAMIPAMGAFSKAGTCIAFDTPGYGLSDPLAVSGTPSLGDYARRFVEAMDALGIEKACIYGAATGAQIAAEMGKLFPDRIAFVMLDSNGELTEQECADYIEAGYFADVTPQRDGAHLLTYWDMCRNLFYAFPWFSDAPEHRLGLDAPPVEMIHATLLRYLQAGENYADAYKPAFYAERVEHLEGMDVPATMTRWESSPVLALADALIARGLPDNVKLLRAGAGLEARYGVQLEALQSFLAGADLPTFKVPNAEETIGRFWCDTPAGRIHGERRAGEGDPVVMLHGAGGTAALFVERCQAQANGRSIVAFDLPCHGTSSDLSRGGPISVEAMADALFPALQGEGLAGADVITEGLGAAVAVALAERSGSGTLSIVEPERYSQSQVEAALAGGLPDLSPRMDGTHLIAAWSYARSGRLFTPPWDFSAAAQRSPALNTDPRDIHEECTAMLRVGTHWRELMALELQIDWNALVQRSGAEFVTLD</sequence>
<evidence type="ECO:0000259" key="1">
    <source>
        <dbReference type="Pfam" id="PF00561"/>
    </source>
</evidence>
<dbReference type="InterPro" id="IPR050266">
    <property type="entry name" value="AB_hydrolase_sf"/>
</dbReference>
<protein>
    <submittedName>
        <fullName evidence="3">Alpha/beta fold hydrolase</fullName>
    </submittedName>
</protein>
<organism evidence="3 4">
    <name type="scientific">Altererythrobacter lutimaris</name>
    <dbReference type="NCBI Taxonomy" id="2743979"/>
    <lineage>
        <taxon>Bacteria</taxon>
        <taxon>Pseudomonadati</taxon>
        <taxon>Pseudomonadota</taxon>
        <taxon>Alphaproteobacteria</taxon>
        <taxon>Sphingomonadales</taxon>
        <taxon>Erythrobacteraceae</taxon>
        <taxon>Altererythrobacter</taxon>
    </lineage>
</organism>
<dbReference type="GO" id="GO:0016787">
    <property type="term" value="F:hydrolase activity"/>
    <property type="evidence" value="ECO:0007669"/>
    <property type="project" value="UniProtKB-KW"/>
</dbReference>
<reference evidence="3 4" key="1">
    <citation type="submission" date="2020-06" db="EMBL/GenBank/DDBJ databases">
        <title>Altererythrobacter lutimaris sp. nov., a marine bacterium isolated from a tidal flat.</title>
        <authorList>
            <person name="Kim D."/>
            <person name="Yoo Y."/>
            <person name="Kim J.-J."/>
        </authorList>
    </citation>
    <scope>NUCLEOTIDE SEQUENCE [LARGE SCALE GENOMIC DNA]</scope>
    <source>
        <strain evidence="3 4">JGD-16</strain>
    </source>
</reference>
<comment type="caution">
    <text evidence="3">The sequence shown here is derived from an EMBL/GenBank/DDBJ whole genome shotgun (WGS) entry which is preliminary data.</text>
</comment>
<evidence type="ECO:0000313" key="4">
    <source>
        <dbReference type="Proteomes" id="UP000546031"/>
    </source>
</evidence>
<dbReference type="Proteomes" id="UP000546031">
    <property type="component" value="Unassembled WGS sequence"/>
</dbReference>
<accession>A0A850H977</accession>
<dbReference type="RefSeq" id="WP_176271865.1">
    <property type="nucleotide sequence ID" value="NZ_JABWTA010000001.1"/>
</dbReference>
<dbReference type="EMBL" id="JABWTA010000001">
    <property type="protein sequence ID" value="NVE93501.1"/>
    <property type="molecule type" value="Genomic_DNA"/>
</dbReference>